<evidence type="ECO:0000256" key="1">
    <source>
        <dbReference type="SAM" id="MobiDB-lite"/>
    </source>
</evidence>
<evidence type="ECO:0000313" key="3">
    <source>
        <dbReference type="Proteomes" id="UP000051952"/>
    </source>
</evidence>
<dbReference type="AlphaFoldDB" id="A0A0S4JR95"/>
<dbReference type="EMBL" id="CYKH01002080">
    <property type="protein sequence ID" value="CUG92717.1"/>
    <property type="molecule type" value="Genomic_DNA"/>
</dbReference>
<feature type="region of interest" description="Disordered" evidence="1">
    <location>
        <begin position="18"/>
        <end position="43"/>
    </location>
</feature>
<reference evidence="3" key="1">
    <citation type="submission" date="2015-09" db="EMBL/GenBank/DDBJ databases">
        <authorList>
            <consortium name="Pathogen Informatics"/>
        </authorList>
    </citation>
    <scope>NUCLEOTIDE SEQUENCE [LARGE SCALE GENOMIC DNA]</scope>
    <source>
        <strain evidence="3">Lake Konstanz</strain>
    </source>
</reference>
<organism evidence="2 3">
    <name type="scientific">Bodo saltans</name>
    <name type="common">Flagellated protozoan</name>
    <dbReference type="NCBI Taxonomy" id="75058"/>
    <lineage>
        <taxon>Eukaryota</taxon>
        <taxon>Discoba</taxon>
        <taxon>Euglenozoa</taxon>
        <taxon>Kinetoplastea</taxon>
        <taxon>Metakinetoplastina</taxon>
        <taxon>Eubodonida</taxon>
        <taxon>Bodonidae</taxon>
        <taxon>Bodo</taxon>
    </lineage>
</organism>
<feature type="compositionally biased region" description="Polar residues" evidence="1">
    <location>
        <begin position="82"/>
        <end position="96"/>
    </location>
</feature>
<protein>
    <submittedName>
        <fullName evidence="2">Uncharacterized protein</fullName>
    </submittedName>
</protein>
<accession>A0A0S4JR95</accession>
<keyword evidence="3" id="KW-1185">Reference proteome</keyword>
<feature type="region of interest" description="Disordered" evidence="1">
    <location>
        <begin position="82"/>
        <end position="120"/>
    </location>
</feature>
<sequence length="352" mass="38248">MKVIHDIVVNFLGTHHCQNTKQDKRSRKTKRGRNSEVGYDDAQIESVPSMPRVLYLSTRPSTVPVRNILRSCVERFHVLHSNSSRLSQQPPTSSQESGHHRGGGLIYSQQQHSDDDVPQFSPSVAAAAADGDDELERLAHAATKIFRIDVHQVETTSDIIGALRSVATTSQRQLPVASTAFVPPLLIIVDNLVDIFSHPSVQQPRGAATGPNFIIQDLARSLRNFVDNQQSVHRRSCAVVMLNALMAGGSSGAVSIVNNANAVSSATAESLRRNMNRRAYGGTAWLSVPDVVLICDELNLRRHIDDHVSVGEPAATPEDHEPKPTASVLLKRVLSVTTLRGGRGIGATVILQ</sequence>
<gene>
    <name evidence="2" type="ORF">BSAL_39015</name>
</gene>
<dbReference type="Proteomes" id="UP000051952">
    <property type="component" value="Unassembled WGS sequence"/>
</dbReference>
<dbReference type="VEuPathDB" id="TriTrypDB:BSAL_39015"/>
<evidence type="ECO:0000313" key="2">
    <source>
        <dbReference type="EMBL" id="CUG92717.1"/>
    </source>
</evidence>
<name>A0A0S4JR95_BODSA</name>
<proteinExistence type="predicted"/>